<name>A0A3N4KKX0_9PEZI</name>
<dbReference type="Proteomes" id="UP000277580">
    <property type="component" value="Unassembled WGS sequence"/>
</dbReference>
<keyword evidence="1" id="KW-1133">Transmembrane helix</keyword>
<proteinExistence type="predicted"/>
<gene>
    <name evidence="2" type="ORF">P167DRAFT_282291</name>
</gene>
<organism evidence="2 3">
    <name type="scientific">Morchella conica CCBAS932</name>
    <dbReference type="NCBI Taxonomy" id="1392247"/>
    <lineage>
        <taxon>Eukaryota</taxon>
        <taxon>Fungi</taxon>
        <taxon>Dikarya</taxon>
        <taxon>Ascomycota</taxon>
        <taxon>Pezizomycotina</taxon>
        <taxon>Pezizomycetes</taxon>
        <taxon>Pezizales</taxon>
        <taxon>Morchellaceae</taxon>
        <taxon>Morchella</taxon>
    </lineage>
</organism>
<keyword evidence="1" id="KW-0472">Membrane</keyword>
<dbReference type="AlphaFoldDB" id="A0A3N4KKX0"/>
<keyword evidence="1" id="KW-0812">Transmembrane</keyword>
<sequence length="158" mass="17982">MVEMHVGILVMPNPGFEHLHIRGKCGFLLIFSPTPTFCLAWCLLWVWLDVAGMPPFLAGGPLLSSRRGCNYSLKRLDQENYVCSVAFWGPYHPGAFLDLRDRRPRTTTTCTSTAKHNSFSAGSWSHPTYWRLLQCRRCCLEIYVSFIIRSIIGSFSYG</sequence>
<evidence type="ECO:0000313" key="2">
    <source>
        <dbReference type="EMBL" id="RPB10068.1"/>
    </source>
</evidence>
<evidence type="ECO:0000256" key="1">
    <source>
        <dbReference type="SAM" id="Phobius"/>
    </source>
</evidence>
<keyword evidence="3" id="KW-1185">Reference proteome</keyword>
<reference evidence="2 3" key="1">
    <citation type="journal article" date="2018" name="Nat. Ecol. Evol.">
        <title>Pezizomycetes genomes reveal the molecular basis of ectomycorrhizal truffle lifestyle.</title>
        <authorList>
            <person name="Murat C."/>
            <person name="Payen T."/>
            <person name="Noel B."/>
            <person name="Kuo A."/>
            <person name="Morin E."/>
            <person name="Chen J."/>
            <person name="Kohler A."/>
            <person name="Krizsan K."/>
            <person name="Balestrini R."/>
            <person name="Da Silva C."/>
            <person name="Montanini B."/>
            <person name="Hainaut M."/>
            <person name="Levati E."/>
            <person name="Barry K.W."/>
            <person name="Belfiori B."/>
            <person name="Cichocki N."/>
            <person name="Clum A."/>
            <person name="Dockter R.B."/>
            <person name="Fauchery L."/>
            <person name="Guy J."/>
            <person name="Iotti M."/>
            <person name="Le Tacon F."/>
            <person name="Lindquist E.A."/>
            <person name="Lipzen A."/>
            <person name="Malagnac F."/>
            <person name="Mello A."/>
            <person name="Molinier V."/>
            <person name="Miyauchi S."/>
            <person name="Poulain J."/>
            <person name="Riccioni C."/>
            <person name="Rubini A."/>
            <person name="Sitrit Y."/>
            <person name="Splivallo R."/>
            <person name="Traeger S."/>
            <person name="Wang M."/>
            <person name="Zifcakova L."/>
            <person name="Wipf D."/>
            <person name="Zambonelli A."/>
            <person name="Paolocci F."/>
            <person name="Nowrousian M."/>
            <person name="Ottonello S."/>
            <person name="Baldrian P."/>
            <person name="Spatafora J.W."/>
            <person name="Henrissat B."/>
            <person name="Nagy L.G."/>
            <person name="Aury J.M."/>
            <person name="Wincker P."/>
            <person name="Grigoriev I.V."/>
            <person name="Bonfante P."/>
            <person name="Martin F.M."/>
        </authorList>
    </citation>
    <scope>NUCLEOTIDE SEQUENCE [LARGE SCALE GENOMIC DNA]</scope>
    <source>
        <strain evidence="2 3">CCBAS932</strain>
    </source>
</reference>
<dbReference type="InParanoid" id="A0A3N4KKX0"/>
<evidence type="ECO:0000313" key="3">
    <source>
        <dbReference type="Proteomes" id="UP000277580"/>
    </source>
</evidence>
<feature type="transmembrane region" description="Helical" evidence="1">
    <location>
        <begin position="27"/>
        <end position="48"/>
    </location>
</feature>
<accession>A0A3N4KKX0</accession>
<protein>
    <submittedName>
        <fullName evidence="2">Uncharacterized protein</fullName>
    </submittedName>
</protein>
<dbReference type="EMBL" id="ML119146">
    <property type="protein sequence ID" value="RPB10068.1"/>
    <property type="molecule type" value="Genomic_DNA"/>
</dbReference>